<protein>
    <submittedName>
        <fullName evidence="1">Uncharacterized protein</fullName>
    </submittedName>
</protein>
<accession>A0AAW9CQX4</accession>
<sequence>MFFSSRVEMCAHSDVRGCRAPEPAASVSTGALQDEVWRCGGLIGVWFCNGAFVRGGRERVRGALRLTIRSAHAPLRDASRAEFDIRVATGEMNGNAQRAPPCLNVVFGRRGAREKTGGRLVGSARAAMCGAPLRPPRACRYR</sequence>
<comment type="caution">
    <text evidence="1">The sequence shown here is derived from an EMBL/GenBank/DDBJ whole genome shotgun (WGS) entry which is preliminary data.</text>
</comment>
<name>A0AAW9CQX4_BURTH</name>
<evidence type="ECO:0000313" key="1">
    <source>
        <dbReference type="EMBL" id="MDW9251518.1"/>
    </source>
</evidence>
<gene>
    <name evidence="1" type="ORF">C7S16_6408</name>
</gene>
<dbReference type="AlphaFoldDB" id="A0AAW9CQX4"/>
<evidence type="ECO:0000313" key="2">
    <source>
        <dbReference type="Proteomes" id="UP001272137"/>
    </source>
</evidence>
<dbReference type="EMBL" id="QXCT01000001">
    <property type="protein sequence ID" value="MDW9251518.1"/>
    <property type="molecule type" value="Genomic_DNA"/>
</dbReference>
<organism evidence="1 2">
    <name type="scientific">Burkholderia thailandensis</name>
    <dbReference type="NCBI Taxonomy" id="57975"/>
    <lineage>
        <taxon>Bacteria</taxon>
        <taxon>Pseudomonadati</taxon>
        <taxon>Pseudomonadota</taxon>
        <taxon>Betaproteobacteria</taxon>
        <taxon>Burkholderiales</taxon>
        <taxon>Burkholderiaceae</taxon>
        <taxon>Burkholderia</taxon>
        <taxon>pseudomallei group</taxon>
    </lineage>
</organism>
<dbReference type="RefSeq" id="WP_155275053.1">
    <property type="nucleotide sequence ID" value="NZ_CP008915.2"/>
</dbReference>
<dbReference type="Proteomes" id="UP001272137">
    <property type="component" value="Unassembled WGS sequence"/>
</dbReference>
<proteinExistence type="predicted"/>
<reference evidence="1" key="1">
    <citation type="submission" date="2018-08" db="EMBL/GenBank/DDBJ databases">
        <title>Identification of Burkholderia cepacia strains that express a Burkholderia pseudomallei-like capsular polysaccharide.</title>
        <authorList>
            <person name="Burtnick M.N."/>
            <person name="Vongsouvath M."/>
            <person name="Newton P."/>
            <person name="Wuthiekanun V."/>
            <person name="Limmathurotsakul D."/>
            <person name="Brett P.J."/>
            <person name="Chantratita N."/>
            <person name="Dance D.A."/>
        </authorList>
    </citation>
    <scope>NUCLEOTIDE SEQUENCE</scope>
    <source>
        <strain evidence="1">SBXCC001</strain>
    </source>
</reference>